<feature type="domain" description="HNH nuclease" evidence="2">
    <location>
        <begin position="337"/>
        <end position="387"/>
    </location>
</feature>
<accession>A0ABP8PJQ4</accession>
<dbReference type="InterPro" id="IPR002711">
    <property type="entry name" value="HNH"/>
</dbReference>
<evidence type="ECO:0000256" key="1">
    <source>
        <dbReference type="SAM" id="MobiDB-lite"/>
    </source>
</evidence>
<keyword evidence="3" id="KW-0378">Hydrolase</keyword>
<keyword evidence="3" id="KW-0540">Nuclease</keyword>
<sequence>MSEQGRLIDTVTTTDVEHWIQSLAATTGPDRQADRIDLLRALERLTGAAAGLQAQITSDFAAQQRRTATDAGVARERRNRGIAAQIALARRESPHRGGIHLGLATALTSELPHTLGALRGGWITEWRATQIARETACLSIEDRAEIDRKLAADPERLEKMSDQDTVAAARQLAYEADKRVWVRRKAKAHTERRVSIRPAPDTMAYVTALLPMAEGVACHAALAAAAASATATGDQRTRGQVMADTLVARIVAASTDDTAAPATRVRVHLTVSDRTLFGGGDEAARVRGYGPIPADVARELVHTAATAGLAELRRVYTRPDAAAVVAMDRGTRLFPAALAELIRLRDPVCRTPWCDAPVRHIDHVHPAADGGPTTFENGQGLCEACNHAKQAPGWRAETLDSPNGRHRVRITTPTGHTHHSLAPPAPTPAVA</sequence>
<proteinExistence type="predicted"/>
<dbReference type="Gene3D" id="1.10.30.50">
    <property type="match status" value="1"/>
</dbReference>
<dbReference type="SMART" id="SM00507">
    <property type="entry name" value="HNHc"/>
    <property type="match status" value="1"/>
</dbReference>
<evidence type="ECO:0000259" key="2">
    <source>
        <dbReference type="SMART" id="SM00507"/>
    </source>
</evidence>
<name>A0ABP8PJQ4_9NOCA</name>
<evidence type="ECO:0000313" key="3">
    <source>
        <dbReference type="EMBL" id="GAA4487877.1"/>
    </source>
</evidence>
<dbReference type="CDD" id="cd00085">
    <property type="entry name" value="HNHc"/>
    <property type="match status" value="1"/>
</dbReference>
<protein>
    <submittedName>
        <fullName evidence="3">HNH endonuclease signature motif containing protein</fullName>
    </submittedName>
</protein>
<reference evidence="4" key="1">
    <citation type="journal article" date="2019" name="Int. J. Syst. Evol. Microbiol.">
        <title>The Global Catalogue of Microorganisms (GCM) 10K type strain sequencing project: providing services to taxonomists for standard genome sequencing and annotation.</title>
        <authorList>
            <consortium name="The Broad Institute Genomics Platform"/>
            <consortium name="The Broad Institute Genome Sequencing Center for Infectious Disease"/>
            <person name="Wu L."/>
            <person name="Ma J."/>
        </authorList>
    </citation>
    <scope>NUCLEOTIDE SEQUENCE [LARGE SCALE GENOMIC DNA]</scope>
    <source>
        <strain evidence="4">JCM 32206</strain>
    </source>
</reference>
<dbReference type="RefSeq" id="WP_345351157.1">
    <property type="nucleotide sequence ID" value="NZ_BAABFB010000070.1"/>
</dbReference>
<dbReference type="InterPro" id="IPR003615">
    <property type="entry name" value="HNH_nuc"/>
</dbReference>
<feature type="region of interest" description="Disordered" evidence="1">
    <location>
        <begin position="411"/>
        <end position="431"/>
    </location>
</feature>
<organism evidence="3 4">
    <name type="scientific">Rhodococcus olei</name>
    <dbReference type="NCBI Taxonomy" id="2161675"/>
    <lineage>
        <taxon>Bacteria</taxon>
        <taxon>Bacillati</taxon>
        <taxon>Actinomycetota</taxon>
        <taxon>Actinomycetes</taxon>
        <taxon>Mycobacteriales</taxon>
        <taxon>Nocardiaceae</taxon>
        <taxon>Rhodococcus</taxon>
    </lineage>
</organism>
<dbReference type="Pfam" id="PF01844">
    <property type="entry name" value="HNH"/>
    <property type="match status" value="1"/>
</dbReference>
<dbReference type="Proteomes" id="UP001501183">
    <property type="component" value="Unassembled WGS sequence"/>
</dbReference>
<dbReference type="GO" id="GO:0004519">
    <property type="term" value="F:endonuclease activity"/>
    <property type="evidence" value="ECO:0007669"/>
    <property type="project" value="UniProtKB-KW"/>
</dbReference>
<keyword evidence="3" id="KW-0255">Endonuclease</keyword>
<gene>
    <name evidence="3" type="ORF">GCM10023094_46880</name>
</gene>
<dbReference type="EMBL" id="BAABFB010000070">
    <property type="protein sequence ID" value="GAA4487877.1"/>
    <property type="molecule type" value="Genomic_DNA"/>
</dbReference>
<comment type="caution">
    <text evidence="3">The sequence shown here is derived from an EMBL/GenBank/DDBJ whole genome shotgun (WGS) entry which is preliminary data.</text>
</comment>
<keyword evidence="4" id="KW-1185">Reference proteome</keyword>
<evidence type="ECO:0000313" key="4">
    <source>
        <dbReference type="Proteomes" id="UP001501183"/>
    </source>
</evidence>